<evidence type="ECO:0000313" key="2">
    <source>
        <dbReference type="Proteomes" id="UP001240150"/>
    </source>
</evidence>
<dbReference type="Proteomes" id="UP001240150">
    <property type="component" value="Chromosome"/>
</dbReference>
<dbReference type="RefSeq" id="WP_284918982.1">
    <property type="nucleotide sequence ID" value="NZ_CP126980.1"/>
</dbReference>
<reference evidence="1 2" key="1">
    <citation type="submission" date="2023-06" db="EMBL/GenBank/DDBJ databases">
        <authorList>
            <person name="Yushchuk O."/>
            <person name="Binda E."/>
            <person name="Ruckert-Reed C."/>
            <person name="Fedorenko V."/>
            <person name="Kalinowski J."/>
            <person name="Marinelli F."/>
        </authorList>
    </citation>
    <scope>NUCLEOTIDE SEQUENCE [LARGE SCALE GENOMIC DNA]</scope>
    <source>
        <strain evidence="1 2">NRRL 3884</strain>
    </source>
</reference>
<organism evidence="1 2">
    <name type="scientific">Actinoplanes oblitus</name>
    <dbReference type="NCBI Taxonomy" id="3040509"/>
    <lineage>
        <taxon>Bacteria</taxon>
        <taxon>Bacillati</taxon>
        <taxon>Actinomycetota</taxon>
        <taxon>Actinomycetes</taxon>
        <taxon>Micromonosporales</taxon>
        <taxon>Micromonosporaceae</taxon>
        <taxon>Actinoplanes</taxon>
    </lineage>
</organism>
<accession>A0ABY8WI72</accession>
<keyword evidence="2" id="KW-1185">Reference proteome</keyword>
<evidence type="ECO:0000313" key="1">
    <source>
        <dbReference type="EMBL" id="WIM97584.1"/>
    </source>
</evidence>
<protein>
    <submittedName>
        <fullName evidence="1">Uncharacterized protein</fullName>
    </submittedName>
</protein>
<name>A0ABY8WI72_9ACTN</name>
<gene>
    <name evidence="1" type="ORF">ACTOB_001117</name>
</gene>
<dbReference type="EMBL" id="CP126980">
    <property type="protein sequence ID" value="WIM97584.1"/>
    <property type="molecule type" value="Genomic_DNA"/>
</dbReference>
<proteinExistence type="predicted"/>
<sequence>MSAIPVEIISRTPNTGNAAKQFPRRQEPAGIVVTQIDALTKGNERGCGDDNPYN</sequence>